<proteinExistence type="predicted"/>
<dbReference type="EMBL" id="CP002878">
    <property type="protein sequence ID" value="AEI80864.1"/>
    <property type="molecule type" value="Genomic_DNA"/>
</dbReference>
<dbReference type="AlphaFoldDB" id="F8GRJ8"/>
<reference evidence="1 2" key="1">
    <citation type="journal article" date="2011" name="J. Bacteriol.">
        <title>Complete genome sequence of the type strain Cupriavidus necator N-1.</title>
        <authorList>
            <person name="Poehlein A."/>
            <person name="Kusian B."/>
            <person name="Friedrich B."/>
            <person name="Daniel R."/>
            <person name="Bowien B."/>
        </authorList>
    </citation>
    <scope>NUCLEOTIDE SEQUENCE [LARGE SCALE GENOMIC DNA]</scope>
    <source>
        <strain evidence="2">ATCC 43291 / DSM 13513 / CCUG 52238 / LMG 8453 / N-1</strain>
    </source>
</reference>
<evidence type="ECO:0000313" key="1">
    <source>
        <dbReference type="EMBL" id="AEI80864.1"/>
    </source>
</evidence>
<dbReference type="Proteomes" id="UP000006798">
    <property type="component" value="Chromosome 2"/>
</dbReference>
<dbReference type="HOGENOM" id="CLU_2154177_0_0_4"/>
<gene>
    <name evidence="1" type="ordered locus">CNE_2c19070</name>
</gene>
<organism evidence="1 2">
    <name type="scientific">Cupriavidus necator (strain ATCC 43291 / DSM 13513 / CCUG 52238 / LMG 8453 / N-1)</name>
    <name type="common">Ralstonia eutropha</name>
    <dbReference type="NCBI Taxonomy" id="1042878"/>
    <lineage>
        <taxon>Bacteria</taxon>
        <taxon>Pseudomonadati</taxon>
        <taxon>Pseudomonadota</taxon>
        <taxon>Betaproteobacteria</taxon>
        <taxon>Burkholderiales</taxon>
        <taxon>Burkholderiaceae</taxon>
        <taxon>Cupriavidus</taxon>
    </lineage>
</organism>
<sequence>MQRRGSTAYVPNGCGHSVRYVRPLGSLCLMTLDDCTLREVADELGVTRFAGVPTFLNCLENCALSLKPQASATLSIESSSRRKAAQANSMRLCRTYREGGRPVASLNTRVK</sequence>
<accession>F8GRJ8</accession>
<evidence type="ECO:0000313" key="2">
    <source>
        <dbReference type="Proteomes" id="UP000006798"/>
    </source>
</evidence>
<dbReference type="KEGG" id="cnc:CNE_2c19070"/>
<protein>
    <submittedName>
        <fullName evidence="1">Transcriptional regulator AraC family</fullName>
    </submittedName>
</protein>
<name>F8GRJ8_CUPNN</name>